<proteinExistence type="predicted"/>
<evidence type="ECO:0000256" key="1">
    <source>
        <dbReference type="SAM" id="SignalP"/>
    </source>
</evidence>
<accession>A0ABR7Z3T3</accession>
<organism evidence="2 3">
    <name type="scientific">Pseudomonas typographi</name>
    <dbReference type="NCBI Taxonomy" id="2715964"/>
    <lineage>
        <taxon>Bacteria</taxon>
        <taxon>Pseudomonadati</taxon>
        <taxon>Pseudomonadota</taxon>
        <taxon>Gammaproteobacteria</taxon>
        <taxon>Pseudomonadales</taxon>
        <taxon>Pseudomonadaceae</taxon>
        <taxon>Pseudomonas</taxon>
    </lineage>
</organism>
<reference evidence="2 3" key="1">
    <citation type="journal article" date="2020" name="Insects">
        <title>Bacteria Belonging to Pseudomonas typographi sp. nov. from the Bark Beetle Ips typographus Have Genomic Potential to Aid in the Host Ecology.</title>
        <authorList>
            <person name="Peral-Aranega E."/>
            <person name="Saati-Santamaria Z."/>
            <person name="Kolarik M."/>
            <person name="Rivas R."/>
            <person name="Garcia-Fraile P."/>
        </authorList>
    </citation>
    <scope>NUCLEOTIDE SEQUENCE [LARGE SCALE GENOMIC DNA]</scope>
    <source>
        <strain evidence="2 3">CA3A</strain>
    </source>
</reference>
<evidence type="ECO:0000313" key="3">
    <source>
        <dbReference type="Proteomes" id="UP000805841"/>
    </source>
</evidence>
<feature type="chain" id="PRO_5046229724" evidence="1">
    <location>
        <begin position="27"/>
        <end position="272"/>
    </location>
</feature>
<dbReference type="InterPro" id="IPR032608">
    <property type="entry name" value="DUF4892"/>
</dbReference>
<keyword evidence="1" id="KW-0732">Signal</keyword>
<dbReference type="Proteomes" id="UP000805841">
    <property type="component" value="Unassembled WGS sequence"/>
</dbReference>
<dbReference type="EMBL" id="JAAOCA010000018">
    <property type="protein sequence ID" value="MBD1600068.1"/>
    <property type="molecule type" value="Genomic_DNA"/>
</dbReference>
<dbReference type="Pfam" id="PF16234">
    <property type="entry name" value="DUF4892"/>
    <property type="match status" value="1"/>
</dbReference>
<protein>
    <submittedName>
        <fullName evidence="2">DUF4892 domain-containing protein</fullName>
    </submittedName>
</protein>
<dbReference type="RefSeq" id="WP_190422135.1">
    <property type="nucleotide sequence ID" value="NZ_JAAOCA010000018.1"/>
</dbReference>
<comment type="caution">
    <text evidence="2">The sequence shown here is derived from an EMBL/GenBank/DDBJ whole genome shotgun (WGS) entry which is preliminary data.</text>
</comment>
<sequence length="272" mass="29840">MQTGARWIFGAARGRLLAALCLFALAATGQAQPALETLMQQADARVVEQRPPAEAERRYPLGALRKISGRLRMEGRIEARGVVSTVTYELPPERSVASTFSQARDGLRDPQAQVLFWCQGRDCGESSLWANEVFGNARLLGADDQQAFLLVRQDARTLLAVYTVIRGNRRVALHLEQFEADQPLGTVLPTPATLLRELRETGTLQFAQLANGPDAQWASVIARALNLDSALRVSVNGAQAQAWCDALQAEGVRAARLQSIERVGALELQWLR</sequence>
<name>A0ABR7Z3T3_9PSED</name>
<gene>
    <name evidence="2" type="ORF">HAQ05_15335</name>
</gene>
<keyword evidence="3" id="KW-1185">Reference proteome</keyword>
<evidence type="ECO:0000313" key="2">
    <source>
        <dbReference type="EMBL" id="MBD1600068.1"/>
    </source>
</evidence>
<feature type="signal peptide" evidence="1">
    <location>
        <begin position="1"/>
        <end position="26"/>
    </location>
</feature>